<name>U4KVG1_PYROM</name>
<dbReference type="PANTHER" id="PTHR43591">
    <property type="entry name" value="METHYLTRANSFERASE"/>
    <property type="match status" value="1"/>
</dbReference>
<reference evidence="1 2" key="1">
    <citation type="journal article" date="2013" name="PLoS Genet.">
        <title>The genome and development-dependent transcriptomes of Pyronema confluens: a window into fungal evolution.</title>
        <authorList>
            <person name="Traeger S."/>
            <person name="Altegoer F."/>
            <person name="Freitag M."/>
            <person name="Gabaldon T."/>
            <person name="Kempken F."/>
            <person name="Kumar A."/>
            <person name="Marcet-Houben M."/>
            <person name="Poggeler S."/>
            <person name="Stajich J.E."/>
            <person name="Nowrousian M."/>
        </authorList>
    </citation>
    <scope>NUCLEOTIDE SEQUENCE [LARGE SCALE GENOMIC DNA]</scope>
    <source>
        <strain evidence="2">CBS 100304</strain>
        <tissue evidence="1">Vegetative mycelium</tissue>
    </source>
</reference>
<keyword evidence="1" id="KW-0808">Transferase</keyword>
<dbReference type="Gene3D" id="3.40.50.150">
    <property type="entry name" value="Vaccinia Virus protein VP39"/>
    <property type="match status" value="1"/>
</dbReference>
<dbReference type="EMBL" id="HF935219">
    <property type="protein sequence ID" value="CCX04891.1"/>
    <property type="molecule type" value="Genomic_DNA"/>
</dbReference>
<protein>
    <submittedName>
        <fullName evidence="1">Similar to Trans-aconitate 2-methyltransferase acc. no. C5CSI6</fullName>
    </submittedName>
</protein>
<sequence>MIEVDPSVLAKPENEDYASSGYDTSTASLTSSLNEYVVENGRRYHSYYGTEKYLMPTDEKEQDRLDLHHEIFRLVWSDKLHSAPLAEPHRILDVGTGTGIWAMEIAEQYPMAEVVGTDISPIQPCWVPPNCRFEIDDAMQEWTFKDDNFDFIHARNISSGVSDWGHLISEMKRCTAPGGYVELCEKSLVIQCDDGTMKPDHGIKVFTEYLRDAMRKMGRPCPDLAFLKNLLETAGFEEVTTSQAKEPVGPWPKDPRLKRAGAMNLLNAETGFESYGMALFTRILGMDVDKARKICEKGLMDTRNKNYHVYDTGLRVYGKKPA</sequence>
<dbReference type="CDD" id="cd02440">
    <property type="entry name" value="AdoMet_MTases"/>
    <property type="match status" value="1"/>
</dbReference>
<evidence type="ECO:0000313" key="2">
    <source>
        <dbReference type="Proteomes" id="UP000018144"/>
    </source>
</evidence>
<dbReference type="Proteomes" id="UP000018144">
    <property type="component" value="Unassembled WGS sequence"/>
</dbReference>
<keyword evidence="2" id="KW-1185">Reference proteome</keyword>
<organism evidence="1 2">
    <name type="scientific">Pyronema omphalodes (strain CBS 100304)</name>
    <name type="common">Pyronema confluens</name>
    <dbReference type="NCBI Taxonomy" id="1076935"/>
    <lineage>
        <taxon>Eukaryota</taxon>
        <taxon>Fungi</taxon>
        <taxon>Dikarya</taxon>
        <taxon>Ascomycota</taxon>
        <taxon>Pezizomycotina</taxon>
        <taxon>Pezizomycetes</taxon>
        <taxon>Pezizales</taxon>
        <taxon>Pyronemataceae</taxon>
        <taxon>Pyronema</taxon>
    </lineage>
</organism>
<dbReference type="STRING" id="1076935.U4KVG1"/>
<evidence type="ECO:0000313" key="1">
    <source>
        <dbReference type="EMBL" id="CCX04891.1"/>
    </source>
</evidence>
<dbReference type="OrthoDB" id="2013972at2759"/>
<dbReference type="PANTHER" id="PTHR43591:SF10">
    <property type="entry name" value="ABC TRANSMEMBRANE TYPE-1 DOMAIN-CONTAINING PROTEIN-RELATED"/>
    <property type="match status" value="1"/>
</dbReference>
<dbReference type="OMA" id="WAMEIAE"/>
<dbReference type="AlphaFoldDB" id="U4KVG1"/>
<accession>U4KVG1</accession>
<dbReference type="GO" id="GO:0032259">
    <property type="term" value="P:methylation"/>
    <property type="evidence" value="ECO:0007669"/>
    <property type="project" value="UniProtKB-KW"/>
</dbReference>
<dbReference type="Pfam" id="PF13489">
    <property type="entry name" value="Methyltransf_23"/>
    <property type="match status" value="1"/>
</dbReference>
<gene>
    <name evidence="1" type="ORF">PCON_03888</name>
</gene>
<keyword evidence="1" id="KW-0489">Methyltransferase</keyword>
<proteinExistence type="predicted"/>
<dbReference type="eggNOG" id="ENOG502S6PS">
    <property type="taxonomic scope" value="Eukaryota"/>
</dbReference>
<dbReference type="SUPFAM" id="SSF53335">
    <property type="entry name" value="S-adenosyl-L-methionine-dependent methyltransferases"/>
    <property type="match status" value="1"/>
</dbReference>
<dbReference type="InterPro" id="IPR029063">
    <property type="entry name" value="SAM-dependent_MTases_sf"/>
</dbReference>
<dbReference type="GO" id="GO:0008168">
    <property type="term" value="F:methyltransferase activity"/>
    <property type="evidence" value="ECO:0007669"/>
    <property type="project" value="UniProtKB-KW"/>
</dbReference>